<name>A0AAU9UEC1_EUPED</name>
<feature type="domain" description="Reverse transcriptase" evidence="2">
    <location>
        <begin position="508"/>
        <end position="770"/>
    </location>
</feature>
<gene>
    <name evidence="3" type="ORF">EEDITHA_LOCUS13101</name>
</gene>
<proteinExistence type="predicted"/>
<dbReference type="PANTHER" id="PTHR33332">
    <property type="entry name" value="REVERSE TRANSCRIPTASE DOMAIN-CONTAINING PROTEIN"/>
    <property type="match status" value="1"/>
</dbReference>
<dbReference type="PROSITE" id="PS50878">
    <property type="entry name" value="RT_POL"/>
    <property type="match status" value="1"/>
</dbReference>
<evidence type="ECO:0000256" key="1">
    <source>
        <dbReference type="SAM" id="MobiDB-lite"/>
    </source>
</evidence>
<reference evidence="3" key="1">
    <citation type="submission" date="2022-03" db="EMBL/GenBank/DDBJ databases">
        <authorList>
            <person name="Tunstrom K."/>
        </authorList>
    </citation>
    <scope>NUCLEOTIDE SEQUENCE</scope>
</reference>
<dbReference type="Gene3D" id="3.60.10.10">
    <property type="entry name" value="Endonuclease/exonuclease/phosphatase"/>
    <property type="match status" value="1"/>
</dbReference>
<dbReference type="SUPFAM" id="SSF56672">
    <property type="entry name" value="DNA/RNA polymerases"/>
    <property type="match status" value="1"/>
</dbReference>
<dbReference type="Proteomes" id="UP001153954">
    <property type="component" value="Unassembled WGS sequence"/>
</dbReference>
<keyword evidence="4" id="KW-1185">Reference proteome</keyword>
<dbReference type="GO" id="GO:0003824">
    <property type="term" value="F:catalytic activity"/>
    <property type="evidence" value="ECO:0007669"/>
    <property type="project" value="InterPro"/>
</dbReference>
<dbReference type="Pfam" id="PF00078">
    <property type="entry name" value="RVT_1"/>
    <property type="match status" value="1"/>
</dbReference>
<dbReference type="EMBL" id="CAKOGL010000018">
    <property type="protein sequence ID" value="CAH2097936.1"/>
    <property type="molecule type" value="Genomic_DNA"/>
</dbReference>
<evidence type="ECO:0000313" key="4">
    <source>
        <dbReference type="Proteomes" id="UP001153954"/>
    </source>
</evidence>
<evidence type="ECO:0000313" key="3">
    <source>
        <dbReference type="EMBL" id="CAH2097936.1"/>
    </source>
</evidence>
<organism evidence="3 4">
    <name type="scientific">Euphydryas editha</name>
    <name type="common">Edith's checkerspot</name>
    <dbReference type="NCBI Taxonomy" id="104508"/>
    <lineage>
        <taxon>Eukaryota</taxon>
        <taxon>Metazoa</taxon>
        <taxon>Ecdysozoa</taxon>
        <taxon>Arthropoda</taxon>
        <taxon>Hexapoda</taxon>
        <taxon>Insecta</taxon>
        <taxon>Pterygota</taxon>
        <taxon>Neoptera</taxon>
        <taxon>Endopterygota</taxon>
        <taxon>Lepidoptera</taxon>
        <taxon>Glossata</taxon>
        <taxon>Ditrysia</taxon>
        <taxon>Papilionoidea</taxon>
        <taxon>Nymphalidae</taxon>
        <taxon>Nymphalinae</taxon>
        <taxon>Euphydryas</taxon>
    </lineage>
</organism>
<dbReference type="AlphaFoldDB" id="A0AAU9UEC1"/>
<dbReference type="SUPFAM" id="SSF56219">
    <property type="entry name" value="DNase I-like"/>
    <property type="match status" value="1"/>
</dbReference>
<dbReference type="GO" id="GO:0071897">
    <property type="term" value="P:DNA biosynthetic process"/>
    <property type="evidence" value="ECO:0007669"/>
    <property type="project" value="UniProtKB-ARBA"/>
</dbReference>
<dbReference type="CDD" id="cd01650">
    <property type="entry name" value="RT_nLTR_like"/>
    <property type="match status" value="1"/>
</dbReference>
<feature type="region of interest" description="Disordered" evidence="1">
    <location>
        <begin position="1"/>
        <end position="26"/>
    </location>
</feature>
<dbReference type="InterPro" id="IPR043502">
    <property type="entry name" value="DNA/RNA_pol_sf"/>
</dbReference>
<dbReference type="Pfam" id="PF03372">
    <property type="entry name" value="Exo_endo_phos"/>
    <property type="match status" value="1"/>
</dbReference>
<sequence>MDEDKYFSCSSSEEFESTGDSLNSSISDHEPLEDKLLKVFPNNPRFLTLVHINAQSIPAHYSDLLTSFSTGVVDCILVSETWLKPSLPSTSYSIPGYRLFRNDRTGQGGGGVGIYLRSSIPASVVSTSISLTTGSLEYLFLELVLHHKKLLLGVLYCPSDKINYFAELEDILESFVPKYNHIIYMGDLNTCLLKNDARAQALNDLTSAANLHILPLNSPTHYFPNSRPSLIDIISVSQPELSASHGQMTAPFSHHDLIYLAYKVRPPKVRGKILLQRNFKHMDLERLREDVNSIDWSALMSLNNINSMVDSLTAELIRLYDKHAPVRPVRMKHIPAPWLSLEIKRYMAKRDKAKSKNKKHPSVENFDAYKKLRNVCNRLCRDAKRRYIHSTIQDLCQAQVWRFLRSIGVGKATETYQNYVDLNALNCHFTTSPITLDSHTKTSTLTFLSNLATPDLPPFVFKSVSVDEIKKCIRSISTKSIGSDNLSLDMILPVLEDIAPVVTHIINFSFTRNVFPSQWKKAFVIPLPKTSNPTSLNQYRPISILPILSKVIESLAHNQLYSYLTHNNLLCSYQSGFRSSHSTVGALLNITEDIRGAMDSTKLTAMVLLDFSSAFNSVDLDILIATLRAVNISSTVLDWFHSYLFGRQQCVKTNDVASDWLDLTAGVPQGGVLSPLLFSIFINNISKVISSPFHLYADDLQIYRHFGLTELHECIVALNSDLDEVQSWANSFGLIVNPNKSQCIIIGSSRLRCKIDWNSIPQLKFTGVAIPYSNRVKNLGLIMDCNMTWVAHINEVSKRMHHTFHSLKRLQYFLPFNTKIMLAQSLLLPILDYADVCYLDVTEEQLNKLERLQNLAIRFIFGLRKYDHISNFRAQLKWLPIRLRRDMHILSFLFKILNDPNSPSYLRSRFQILPTPSRTRRPCVTTMLDIPKSNTKFRLQSFSVYGASLWNKLPRDIQLSPSFDTFKVAFGSRRPRPGSRDSAVAALAVPYRFVCICMQRFPMRATVQRGREACPAHDRGRAAEPLRRQYGRAARLLQ</sequence>
<dbReference type="InterPro" id="IPR036691">
    <property type="entry name" value="Endo/exonu/phosph_ase_sf"/>
</dbReference>
<dbReference type="InterPro" id="IPR000477">
    <property type="entry name" value="RT_dom"/>
</dbReference>
<accession>A0AAU9UEC1</accession>
<comment type="caution">
    <text evidence="3">The sequence shown here is derived from an EMBL/GenBank/DDBJ whole genome shotgun (WGS) entry which is preliminary data.</text>
</comment>
<dbReference type="InterPro" id="IPR005135">
    <property type="entry name" value="Endo/exonuclease/phosphatase"/>
</dbReference>
<evidence type="ECO:0000259" key="2">
    <source>
        <dbReference type="PROSITE" id="PS50878"/>
    </source>
</evidence>
<protein>
    <recommendedName>
        <fullName evidence="2">Reverse transcriptase domain-containing protein</fullName>
    </recommendedName>
</protein>